<evidence type="ECO:0000256" key="7">
    <source>
        <dbReference type="SAM" id="Phobius"/>
    </source>
</evidence>
<evidence type="ECO:0000256" key="4">
    <source>
        <dbReference type="ARBA" id="ARBA00022692"/>
    </source>
</evidence>
<dbReference type="Pfam" id="PF03916">
    <property type="entry name" value="NrfD"/>
    <property type="match status" value="1"/>
</dbReference>
<comment type="caution">
    <text evidence="8">The sequence shown here is derived from an EMBL/GenBank/DDBJ whole genome shotgun (WGS) entry which is preliminary data.</text>
</comment>
<dbReference type="Proteomes" id="UP000238649">
    <property type="component" value="Unassembled WGS sequence"/>
</dbReference>
<keyword evidence="5 7" id="KW-1133">Transmembrane helix</keyword>
<dbReference type="InterPro" id="IPR005614">
    <property type="entry name" value="NrfD-like"/>
</dbReference>
<evidence type="ECO:0000313" key="9">
    <source>
        <dbReference type="Proteomes" id="UP000238649"/>
    </source>
</evidence>
<accession>A0A2S9SV76</accession>
<organism evidence="8 9">
    <name type="scientific">Aliarcobacter cryaerophilus</name>
    <dbReference type="NCBI Taxonomy" id="28198"/>
    <lineage>
        <taxon>Bacteria</taxon>
        <taxon>Pseudomonadati</taxon>
        <taxon>Campylobacterota</taxon>
        <taxon>Epsilonproteobacteria</taxon>
        <taxon>Campylobacterales</taxon>
        <taxon>Arcobacteraceae</taxon>
        <taxon>Aliarcobacter</taxon>
    </lineage>
</organism>
<name>A0A2S9SV76_9BACT</name>
<feature type="transmembrane region" description="Helical" evidence="7">
    <location>
        <begin position="217"/>
        <end position="237"/>
    </location>
</feature>
<gene>
    <name evidence="8" type="ORF">CJ671_02650</name>
</gene>
<dbReference type="OrthoDB" id="5338896at2"/>
<evidence type="ECO:0000313" key="8">
    <source>
        <dbReference type="EMBL" id="PRM90506.1"/>
    </source>
</evidence>
<feature type="transmembrane region" description="Helical" evidence="7">
    <location>
        <begin position="249"/>
        <end position="272"/>
    </location>
</feature>
<feature type="transmembrane region" description="Helical" evidence="7">
    <location>
        <begin position="44"/>
        <end position="61"/>
    </location>
</feature>
<evidence type="ECO:0000256" key="6">
    <source>
        <dbReference type="ARBA" id="ARBA00023136"/>
    </source>
</evidence>
<dbReference type="PANTHER" id="PTHR34856:SF2">
    <property type="entry name" value="PROTEIN NRFD"/>
    <property type="match status" value="1"/>
</dbReference>
<dbReference type="EMBL" id="NXGH01000004">
    <property type="protein sequence ID" value="PRM90506.1"/>
    <property type="molecule type" value="Genomic_DNA"/>
</dbReference>
<proteinExistence type="inferred from homology"/>
<reference evidence="8 9" key="1">
    <citation type="submission" date="2017-09" db="EMBL/GenBank/DDBJ databases">
        <title>Reassesment of A. cryaerophilus.</title>
        <authorList>
            <person name="Perez-Cataluna A."/>
            <person name="Collado L."/>
            <person name="Salgado O."/>
            <person name="Lefinanco V."/>
            <person name="Figueras M.J."/>
        </authorList>
    </citation>
    <scope>NUCLEOTIDE SEQUENCE [LARGE SCALE GENOMIC DNA]</scope>
    <source>
        <strain evidence="8 9">LMG 9871</strain>
    </source>
</reference>
<feature type="transmembrane region" description="Helical" evidence="7">
    <location>
        <begin position="81"/>
        <end position="100"/>
    </location>
</feature>
<dbReference type="PANTHER" id="PTHR34856">
    <property type="entry name" value="PROTEIN NRFD"/>
    <property type="match status" value="1"/>
</dbReference>
<dbReference type="GO" id="GO:0005886">
    <property type="term" value="C:plasma membrane"/>
    <property type="evidence" value="ECO:0007669"/>
    <property type="project" value="UniProtKB-SubCell"/>
</dbReference>
<protein>
    <recommendedName>
        <fullName evidence="10">Polysulfide reductase NrfD</fullName>
    </recommendedName>
</protein>
<dbReference type="Gene3D" id="1.20.1630.10">
    <property type="entry name" value="Formate dehydrogenase/DMSO reductase domain"/>
    <property type="match status" value="1"/>
</dbReference>
<evidence type="ECO:0008006" key="10">
    <source>
        <dbReference type="Google" id="ProtNLM"/>
    </source>
</evidence>
<feature type="transmembrane region" description="Helical" evidence="7">
    <location>
        <begin position="144"/>
        <end position="164"/>
    </location>
</feature>
<evidence type="ECO:0000256" key="3">
    <source>
        <dbReference type="ARBA" id="ARBA00022475"/>
    </source>
</evidence>
<keyword evidence="4 7" id="KW-0812">Transmembrane</keyword>
<evidence type="ECO:0000256" key="2">
    <source>
        <dbReference type="ARBA" id="ARBA00008929"/>
    </source>
</evidence>
<comment type="similarity">
    <text evidence="2">Belongs to the NrfD family.</text>
</comment>
<dbReference type="RefSeq" id="WP_105911179.1">
    <property type="nucleotide sequence ID" value="NZ_NXGH01000004.1"/>
</dbReference>
<keyword evidence="6 7" id="KW-0472">Membrane</keyword>
<comment type="subcellular location">
    <subcellularLocation>
        <location evidence="1">Cell membrane</location>
        <topology evidence="1">Multi-pass membrane protein</topology>
    </subcellularLocation>
</comment>
<feature type="transmembrane region" description="Helical" evidence="7">
    <location>
        <begin position="176"/>
        <end position="197"/>
    </location>
</feature>
<feature type="transmembrane region" description="Helical" evidence="7">
    <location>
        <begin position="112"/>
        <end position="132"/>
    </location>
</feature>
<evidence type="ECO:0000256" key="5">
    <source>
        <dbReference type="ARBA" id="ARBA00022989"/>
    </source>
</evidence>
<sequence>MHLLWDIRVVLDLFLGGIGIGAFVLASILYTIDYEKYKTVCKTGFFMAPVFVAIGLIFLLLEIGRPLHAVIMLVSVNPTSILSWGGFLQGGFILLSLFIAFKIFKEQTVSNVLLFITMTLAFIVGIYHGALLSSFGRSAWNSSLPVLFLSTSLVTGFLTTMFIAKFFKQEAVTNKLVKGSMIVFLLLSFVSIIGWIYGLKSQDTTSKEALAYLMNEYFILISIAIIFGMILPIIIYIKSLFAKVHLSNFELKLTAVSAFVGVFALKYVVVYLGQLEYLVK</sequence>
<evidence type="ECO:0000256" key="1">
    <source>
        <dbReference type="ARBA" id="ARBA00004651"/>
    </source>
</evidence>
<feature type="transmembrane region" description="Helical" evidence="7">
    <location>
        <begin position="13"/>
        <end position="32"/>
    </location>
</feature>
<dbReference type="InterPro" id="IPR052049">
    <property type="entry name" value="Electron_transfer_protein"/>
</dbReference>
<dbReference type="AlphaFoldDB" id="A0A2S9SV76"/>
<keyword evidence="3" id="KW-1003">Cell membrane</keyword>